<evidence type="ECO:0000313" key="2">
    <source>
        <dbReference type="Proteomes" id="UP000246740"/>
    </source>
</evidence>
<dbReference type="EMBL" id="KZ819202">
    <property type="protein sequence ID" value="PWY97737.1"/>
    <property type="molecule type" value="Genomic_DNA"/>
</dbReference>
<name>A0A317XIR3_9BASI</name>
<dbReference type="InParanoid" id="A0A317XIR3"/>
<dbReference type="AlphaFoldDB" id="A0A317XIR3"/>
<dbReference type="PANTHER" id="PTHR43881">
    <property type="entry name" value="GAMMA-GLUTAMYLTRANSPEPTIDASE (AFU_ORTHOLOGUE AFUA_4G13580)"/>
    <property type="match status" value="1"/>
</dbReference>
<dbReference type="InterPro" id="IPR043138">
    <property type="entry name" value="GGT_lsub"/>
</dbReference>
<dbReference type="InterPro" id="IPR052896">
    <property type="entry name" value="GGT-like_enzyme"/>
</dbReference>
<dbReference type="OrthoDB" id="2015213at2759"/>
<organism evidence="1 2">
    <name type="scientific">Testicularia cyperi</name>
    <dbReference type="NCBI Taxonomy" id="1882483"/>
    <lineage>
        <taxon>Eukaryota</taxon>
        <taxon>Fungi</taxon>
        <taxon>Dikarya</taxon>
        <taxon>Basidiomycota</taxon>
        <taxon>Ustilaginomycotina</taxon>
        <taxon>Ustilaginomycetes</taxon>
        <taxon>Ustilaginales</taxon>
        <taxon>Anthracoideaceae</taxon>
        <taxon>Testicularia</taxon>
    </lineage>
</organism>
<protein>
    <submittedName>
        <fullName evidence="1">Gamma-glutamyltranspeptidase</fullName>
    </submittedName>
</protein>
<proteinExistence type="predicted"/>
<dbReference type="Gene3D" id="3.60.20.40">
    <property type="match status" value="1"/>
</dbReference>
<dbReference type="PANTHER" id="PTHR43881:SF1">
    <property type="entry name" value="GAMMA-GLUTAMYLTRANSPEPTIDASE (AFU_ORTHOLOGUE AFUA_4G13580)"/>
    <property type="match status" value="1"/>
</dbReference>
<dbReference type="Proteomes" id="UP000246740">
    <property type="component" value="Unassembled WGS sequence"/>
</dbReference>
<dbReference type="Pfam" id="PF01019">
    <property type="entry name" value="G_glu_transpept"/>
    <property type="match status" value="1"/>
</dbReference>
<dbReference type="STRING" id="1882483.A0A317XIR3"/>
<dbReference type="SUPFAM" id="SSF56235">
    <property type="entry name" value="N-terminal nucleophile aminohydrolases (Ntn hydrolases)"/>
    <property type="match status" value="1"/>
</dbReference>
<keyword evidence="2" id="KW-1185">Reference proteome</keyword>
<dbReference type="InterPro" id="IPR043137">
    <property type="entry name" value="GGT_ssub_C"/>
</dbReference>
<accession>A0A317XIR3</accession>
<sequence length="600" mass="63843">MSSGGRQPFDWSKTDPHHGAQFMRFQSRRSTVLGTRGMVACSQPLAASAGIEVLNAGGNAADAAVAVAAALNVTEPCNTGIGGDAFCLFYDVESKKVRAFNGSGRTPAKQDLDVVRKAGVSGVEIPGNNIHSVTVPGAAACWVDTVEKLGSGKLSMSDILAPAIRLAEQGYPVHESTAYLWSRSEKLIKAASPNAEEMLLNGTAPKTGEIMRMPTLARTFRELATKGKPGFYQGRVASSIVELVQSQGGVMELEDLEHHLSTGTEEVSPISYTYNHPASDAGSASGAVPDKHNGQGVTMYECPPNGQGLTALLALGILDELQNQGKVGDLATLDHNSPEYLHALIEALRLAFADTRYYVADPDHSENITDKLLSKPYLSERAKLFDPAKASVDLVKGSPANTCDTVYFSVTDEHGNACSFINSNYAGFGTGAVPAGCGFTLQNRGAGFILEQGHPNNIGPRKRPYHTIIPAMATRGDELFLSFGVMGGFMQPQGQVQVLLNLLHHGFTVQDALDAPRFCIGAGMAGPEGATSEVYVEQGVDPATVEKLREMGHNIQVVEGWNRFQFGRGQVIQRVDTKDGRLVWAAGSDLRADGQAVAQV</sequence>
<evidence type="ECO:0000313" key="1">
    <source>
        <dbReference type="EMBL" id="PWY97737.1"/>
    </source>
</evidence>
<dbReference type="Gene3D" id="1.10.246.130">
    <property type="match status" value="1"/>
</dbReference>
<gene>
    <name evidence="1" type="ORF">BCV70DRAFT_202496</name>
</gene>
<dbReference type="InterPro" id="IPR029055">
    <property type="entry name" value="Ntn_hydrolases_N"/>
</dbReference>
<dbReference type="PRINTS" id="PR01210">
    <property type="entry name" value="GGTRANSPTASE"/>
</dbReference>
<reference evidence="1 2" key="1">
    <citation type="journal article" date="2018" name="Mol. Biol. Evol.">
        <title>Broad Genomic Sampling Reveals a Smut Pathogenic Ancestry of the Fungal Clade Ustilaginomycotina.</title>
        <authorList>
            <person name="Kijpornyongpan T."/>
            <person name="Mondo S.J."/>
            <person name="Barry K."/>
            <person name="Sandor L."/>
            <person name="Lee J."/>
            <person name="Lipzen A."/>
            <person name="Pangilinan J."/>
            <person name="LaButti K."/>
            <person name="Hainaut M."/>
            <person name="Henrissat B."/>
            <person name="Grigoriev I.V."/>
            <person name="Spatafora J.W."/>
            <person name="Aime M.C."/>
        </authorList>
    </citation>
    <scope>NUCLEOTIDE SEQUENCE [LARGE SCALE GENOMIC DNA]</scope>
    <source>
        <strain evidence="1 2">MCA 3645</strain>
    </source>
</reference>